<dbReference type="Gene3D" id="3.50.50.60">
    <property type="entry name" value="FAD/NAD(P)-binding domain"/>
    <property type="match status" value="1"/>
</dbReference>
<keyword evidence="2" id="KW-0285">Flavoprotein</keyword>
<evidence type="ECO:0000259" key="5">
    <source>
        <dbReference type="Pfam" id="PF16901"/>
    </source>
</evidence>
<gene>
    <name evidence="6" type="ORF">VBRA1451_LOCUS1816</name>
</gene>
<dbReference type="Gene3D" id="1.10.8.870">
    <property type="entry name" value="Alpha-glycerophosphate oxidase, cap domain"/>
    <property type="match status" value="1"/>
</dbReference>
<feature type="domain" description="Alpha-glycerophosphate oxidase C-terminal" evidence="5">
    <location>
        <begin position="33"/>
        <end position="163"/>
    </location>
</feature>
<name>A0A7S1JL85_9ALVE</name>
<keyword evidence="4" id="KW-0560">Oxidoreductase</keyword>
<dbReference type="Pfam" id="PF16901">
    <property type="entry name" value="DAO_C"/>
    <property type="match status" value="1"/>
</dbReference>
<dbReference type="InterPro" id="IPR000447">
    <property type="entry name" value="G3P_DH_FAD-dep"/>
</dbReference>
<keyword evidence="3" id="KW-0274">FAD</keyword>
<accession>A0A7S1JL85</accession>
<dbReference type="EMBL" id="HBGB01003114">
    <property type="protein sequence ID" value="CAD9046762.1"/>
    <property type="molecule type" value="Transcribed_RNA"/>
</dbReference>
<evidence type="ECO:0000256" key="2">
    <source>
        <dbReference type="ARBA" id="ARBA00022630"/>
    </source>
</evidence>
<dbReference type="InterPro" id="IPR038299">
    <property type="entry name" value="DAO_C_sf"/>
</dbReference>
<organism evidence="6">
    <name type="scientific">Vitrella brassicaformis</name>
    <dbReference type="NCBI Taxonomy" id="1169539"/>
    <lineage>
        <taxon>Eukaryota</taxon>
        <taxon>Sar</taxon>
        <taxon>Alveolata</taxon>
        <taxon>Colpodellida</taxon>
        <taxon>Vitrellaceae</taxon>
        <taxon>Vitrella</taxon>
    </lineage>
</organism>
<protein>
    <recommendedName>
        <fullName evidence="1">glycerol-3-phosphate dehydrogenase</fullName>
        <ecNumber evidence="1">1.1.5.3</ecNumber>
    </recommendedName>
</protein>
<evidence type="ECO:0000256" key="1">
    <source>
        <dbReference type="ARBA" id="ARBA00013029"/>
    </source>
</evidence>
<dbReference type="InterPro" id="IPR031656">
    <property type="entry name" value="DAO_C"/>
</dbReference>
<dbReference type="GO" id="GO:0005739">
    <property type="term" value="C:mitochondrion"/>
    <property type="evidence" value="ECO:0007669"/>
    <property type="project" value="TreeGrafter"/>
</dbReference>
<dbReference type="GO" id="GO:0004368">
    <property type="term" value="F:glycerol-3-phosphate dehydrogenase (quinone) activity"/>
    <property type="evidence" value="ECO:0007669"/>
    <property type="project" value="UniProtKB-EC"/>
</dbReference>
<dbReference type="EC" id="1.1.5.3" evidence="1"/>
<dbReference type="GO" id="GO:0006072">
    <property type="term" value="P:glycerol-3-phosphate metabolic process"/>
    <property type="evidence" value="ECO:0007669"/>
    <property type="project" value="InterPro"/>
</dbReference>
<dbReference type="PANTHER" id="PTHR11985:SF15">
    <property type="entry name" value="GLYCEROL-3-PHOSPHATE DEHYDROGENASE, MITOCHONDRIAL"/>
    <property type="match status" value="1"/>
</dbReference>
<evidence type="ECO:0000313" key="6">
    <source>
        <dbReference type="EMBL" id="CAD9046762.1"/>
    </source>
</evidence>
<dbReference type="AlphaFoldDB" id="A0A7S1JL85"/>
<sequence length="188" mass="21511">MGGKWTTYRRMAQDAVDKILEVHRDKIRTRAPCRTKNLLIMGSHDHTGNFQPKEVSVLGGKLPLHLTKQYNLKLPTAEYLVRSYGFRALDVCELGKKEGLLDPLVPNQPFIRAEVVYAVRHEMGCTIPDVLGRRIRLAFVDADEASRIAHDTVRLMARELKWHFSQISEAEKEAKAFLHTMTYKNPAE</sequence>
<reference evidence="6" key="1">
    <citation type="submission" date="2021-01" db="EMBL/GenBank/DDBJ databases">
        <authorList>
            <person name="Corre E."/>
            <person name="Pelletier E."/>
            <person name="Niang G."/>
            <person name="Scheremetjew M."/>
            <person name="Finn R."/>
            <person name="Kale V."/>
            <person name="Holt S."/>
            <person name="Cochrane G."/>
            <person name="Meng A."/>
            <person name="Brown T."/>
            <person name="Cohen L."/>
        </authorList>
    </citation>
    <scope>NUCLEOTIDE SEQUENCE</scope>
    <source>
        <strain evidence="6">CCMP3346</strain>
    </source>
</reference>
<dbReference type="InterPro" id="IPR036188">
    <property type="entry name" value="FAD/NAD-bd_sf"/>
</dbReference>
<evidence type="ECO:0000256" key="3">
    <source>
        <dbReference type="ARBA" id="ARBA00022827"/>
    </source>
</evidence>
<proteinExistence type="predicted"/>
<evidence type="ECO:0000256" key="4">
    <source>
        <dbReference type="ARBA" id="ARBA00023002"/>
    </source>
</evidence>
<dbReference type="PANTHER" id="PTHR11985">
    <property type="entry name" value="GLYCEROL-3-PHOSPHATE DEHYDROGENASE"/>
    <property type="match status" value="1"/>
</dbReference>
<dbReference type="PROSITE" id="PS00978">
    <property type="entry name" value="FAD_G3PDH_2"/>
    <property type="match status" value="1"/>
</dbReference>